<evidence type="ECO:0000256" key="1">
    <source>
        <dbReference type="SAM" id="MobiDB-lite"/>
    </source>
</evidence>
<feature type="region of interest" description="Disordered" evidence="1">
    <location>
        <begin position="1"/>
        <end position="37"/>
    </location>
</feature>
<accession>A0A0U0QUJ6</accession>
<organism evidence="2 3">
    <name type="scientific">Mycobacterium tuberculosis</name>
    <dbReference type="NCBI Taxonomy" id="1773"/>
    <lineage>
        <taxon>Bacteria</taxon>
        <taxon>Bacillati</taxon>
        <taxon>Actinomycetota</taxon>
        <taxon>Actinomycetes</taxon>
        <taxon>Mycobacteriales</taxon>
        <taxon>Mycobacteriaceae</taxon>
        <taxon>Mycobacterium</taxon>
        <taxon>Mycobacterium tuberculosis complex</taxon>
    </lineage>
</organism>
<name>A0A0U0QUJ6_MYCTX</name>
<protein>
    <submittedName>
        <fullName evidence="2">Uncharacterized protein</fullName>
    </submittedName>
</protein>
<evidence type="ECO:0000313" key="3">
    <source>
        <dbReference type="Proteomes" id="UP000038802"/>
    </source>
</evidence>
<dbReference type="Proteomes" id="UP000038802">
    <property type="component" value="Unassembled WGS sequence"/>
</dbReference>
<dbReference type="AlphaFoldDB" id="A0A0U0QUJ6"/>
<proteinExistence type="predicted"/>
<gene>
    <name evidence="2" type="ORF">ERS007703_01410</name>
</gene>
<evidence type="ECO:0000313" key="2">
    <source>
        <dbReference type="EMBL" id="COV44680.1"/>
    </source>
</evidence>
<feature type="compositionally biased region" description="Gly residues" evidence="1">
    <location>
        <begin position="13"/>
        <end position="22"/>
    </location>
</feature>
<sequence length="130" mass="14228">MRGQVGDRFQVPPGGGSGGDGDGVSVRGRRRRQDRQIAGKSLVELQLNGIEHGHRGVGLKVQQQVADILRHQVDGMIFERQDIRLSTANSQPPPHVETVGLQHLCVDFGDHLRFRKITGPDDDGLHTAGR</sequence>
<reference evidence="3" key="1">
    <citation type="submission" date="2015-03" db="EMBL/GenBank/DDBJ databases">
        <authorList>
            <consortium name="Pathogen Informatics"/>
        </authorList>
    </citation>
    <scope>NUCLEOTIDE SEQUENCE [LARGE SCALE GENOMIC DNA]</scope>
    <source>
        <strain evidence="3">K00500041</strain>
    </source>
</reference>
<dbReference type="EMBL" id="CSAE01000117">
    <property type="protein sequence ID" value="COV44680.1"/>
    <property type="molecule type" value="Genomic_DNA"/>
</dbReference>